<accession>A0A4S8R3U5</accession>
<evidence type="ECO:0000313" key="2">
    <source>
        <dbReference type="Proteomes" id="UP000308671"/>
    </source>
</evidence>
<dbReference type="PANTHER" id="PTHR43040:SF1">
    <property type="entry name" value="RIBONUCLEASE D"/>
    <property type="match status" value="1"/>
</dbReference>
<proteinExistence type="predicted"/>
<dbReference type="InterPro" id="IPR012337">
    <property type="entry name" value="RNaseH-like_sf"/>
</dbReference>
<dbReference type="Gene3D" id="3.30.420.10">
    <property type="entry name" value="Ribonuclease H-like superfamily/Ribonuclease H"/>
    <property type="match status" value="1"/>
</dbReference>
<evidence type="ECO:0000313" key="1">
    <source>
        <dbReference type="EMBL" id="THV51741.1"/>
    </source>
</evidence>
<keyword evidence="2" id="KW-1185">Reference proteome</keyword>
<dbReference type="Proteomes" id="UP000308671">
    <property type="component" value="Unassembled WGS sequence"/>
</dbReference>
<dbReference type="EMBL" id="PQXL01000100">
    <property type="protein sequence ID" value="THV51741.1"/>
    <property type="molecule type" value="Genomic_DNA"/>
</dbReference>
<dbReference type="SUPFAM" id="SSF53098">
    <property type="entry name" value="Ribonuclease H-like"/>
    <property type="match status" value="1"/>
</dbReference>
<dbReference type="OrthoDB" id="26838at2759"/>
<dbReference type="InterPro" id="IPR036397">
    <property type="entry name" value="RNaseH_sf"/>
</dbReference>
<dbReference type="GO" id="GO:0003676">
    <property type="term" value="F:nucleic acid binding"/>
    <property type="evidence" value="ECO:0007669"/>
    <property type="project" value="InterPro"/>
</dbReference>
<organism evidence="1 2">
    <name type="scientific">Botrytis galanthina</name>
    <dbReference type="NCBI Taxonomy" id="278940"/>
    <lineage>
        <taxon>Eukaryota</taxon>
        <taxon>Fungi</taxon>
        <taxon>Dikarya</taxon>
        <taxon>Ascomycota</taxon>
        <taxon>Pezizomycotina</taxon>
        <taxon>Leotiomycetes</taxon>
        <taxon>Helotiales</taxon>
        <taxon>Sclerotiniaceae</taxon>
        <taxon>Botrytis</taxon>
    </lineage>
</organism>
<comment type="caution">
    <text evidence="1">The sequence shown here is derived from an EMBL/GenBank/DDBJ whole genome shotgun (WGS) entry which is preliminary data.</text>
</comment>
<protein>
    <submittedName>
        <fullName evidence="1">Uncharacterized protein</fullName>
    </submittedName>
</protein>
<gene>
    <name evidence="1" type="ORF">BGAL_0100g00100</name>
</gene>
<name>A0A4S8R3U5_9HELO</name>
<reference evidence="1 2" key="1">
    <citation type="submission" date="2017-12" db="EMBL/GenBank/DDBJ databases">
        <title>Comparative genomics of Botrytis spp.</title>
        <authorList>
            <person name="Valero-Jimenez C.A."/>
            <person name="Tapia P."/>
            <person name="Veloso J."/>
            <person name="Silva-Moreno E."/>
            <person name="Staats M."/>
            <person name="Valdes J.H."/>
            <person name="Van Kan J.A.L."/>
        </authorList>
    </citation>
    <scope>NUCLEOTIDE SEQUENCE [LARGE SCALE GENOMIC DNA]</scope>
    <source>
        <strain evidence="1 2">MUCL435</strain>
    </source>
</reference>
<dbReference type="AlphaFoldDB" id="A0A4S8R3U5"/>
<sequence>MQFTHAPSPGQASEIDIPEHVSLRTLFESPHILKVVYDVRDTSRFLYTESDISLAGVKDLQVMEVAVRDVVKRQLGRSSKMR</sequence>
<dbReference type="PANTHER" id="PTHR43040">
    <property type="entry name" value="RIBONUCLEASE D"/>
    <property type="match status" value="1"/>
</dbReference>